<sequence length="1019" mass="114745">SHLGSSMPSDEARTCLKARYSRCVGRWLKRFLVDPSHPHLGSWLTAGEIDGAWSVRCVLCELHTGAPTKLVSTGVSSTLSAGNLRRHEFSHRHTQAVRACVNEKAQTLAEQALSRAPSAQEFADVLKHRQMLRSNQSALKTESGEQLGRKKLVRMTFALAEGKRAQEREFMLGAQYIALHQDGKGQRLLVNYVATNAALEVRHGVLGHVHHLTMGKGHIGIVLGVKEVLRNFCTENFFAPVAAQRSVNESLLEHMQQITVALDADGASDEQLAIRVLQCQWTPNAMVFKDHTHASRRLLTRPWSSDEVLNGIMKMRVTTKKCVTQLIQHSDLFQKYFSELIKDLDPENNVAPSSSERIKDLKSAMHRFETHFEPISRMVLYWPAYFLTVKRIAIERRGKPESAKAMEFMNWVTEERLVTMAMMADAAQHGLEFVRFWDSPDMDPSTISMEISAFVQKIKTLFVLGKCTRVGHACHMLELLKKPMPIVRQASGNPLRSIGGVALQGAAASALQRMQCWVSLAIEVIKTEFPDSEFLQCFAIFSLTRGADLRHSLADDSCFASHARRLALKGGMDVRAFTQQFDDVHSLAQSIYATTPRMTCLDAWREALDRKRRRRDVPYDCISRGLQMYAAFHACTTSNTERALSTQCSLLTKHRSMTPRLEAAELALAGRGLYREASIIDDARLFYVAMFGSARKSCWARSDKGKLRGFSGGTLKAWRAKQRRKLESMIHVDGACDLDSVRLRARELGAQRWTPKMDQECDLQRKRRKIAHLERVLEGTALPEECGAGDAELAEEHRKGTLESSIRLHKAHLQLIEKMAPGKPMNFHGVQAWFHPDVPRMQRERLLQSDTGLVAQESVARAGLVLVANNPFRVPDYVQLAAVLSGARIASLEFVLSRGVRGASVIFHNSGLRKSNRSVWFSRRFVRKHPGCFEVLADVLQQPGTNWRLLEKREAFVRATLANVNRPRRQQRPYQVLAFLTRAEKRHANFSFIQGAFDLPSFFAYSELGCDATTGACRR</sequence>
<evidence type="ECO:0000313" key="2">
    <source>
        <dbReference type="Proteomes" id="UP001189429"/>
    </source>
</evidence>
<dbReference type="Proteomes" id="UP001189429">
    <property type="component" value="Unassembled WGS sequence"/>
</dbReference>
<keyword evidence="2" id="KW-1185">Reference proteome</keyword>
<feature type="non-terminal residue" evidence="1">
    <location>
        <position position="1"/>
    </location>
</feature>
<organism evidence="1 2">
    <name type="scientific">Prorocentrum cordatum</name>
    <dbReference type="NCBI Taxonomy" id="2364126"/>
    <lineage>
        <taxon>Eukaryota</taxon>
        <taxon>Sar</taxon>
        <taxon>Alveolata</taxon>
        <taxon>Dinophyceae</taxon>
        <taxon>Prorocentrales</taxon>
        <taxon>Prorocentraceae</taxon>
        <taxon>Prorocentrum</taxon>
    </lineage>
</organism>
<evidence type="ECO:0000313" key="1">
    <source>
        <dbReference type="EMBL" id="CAK0811456.1"/>
    </source>
</evidence>
<gene>
    <name evidence="1" type="ORF">PCOR1329_LOCUS16074</name>
</gene>
<accession>A0ABN9R1X0</accession>
<name>A0ABN9R1X0_9DINO</name>
<proteinExistence type="predicted"/>
<reference evidence="1" key="1">
    <citation type="submission" date="2023-10" db="EMBL/GenBank/DDBJ databases">
        <authorList>
            <person name="Chen Y."/>
            <person name="Shah S."/>
            <person name="Dougan E. K."/>
            <person name="Thang M."/>
            <person name="Chan C."/>
        </authorList>
    </citation>
    <scope>NUCLEOTIDE SEQUENCE [LARGE SCALE GENOMIC DNA]</scope>
</reference>
<comment type="caution">
    <text evidence="1">The sequence shown here is derived from an EMBL/GenBank/DDBJ whole genome shotgun (WGS) entry which is preliminary data.</text>
</comment>
<dbReference type="EMBL" id="CAUYUJ010004899">
    <property type="protein sequence ID" value="CAK0811456.1"/>
    <property type="molecule type" value="Genomic_DNA"/>
</dbReference>
<protein>
    <submittedName>
        <fullName evidence="1">Uncharacterized protein</fullName>
    </submittedName>
</protein>